<dbReference type="Gene3D" id="3.40.50.720">
    <property type="entry name" value="NAD(P)-binding Rossmann-like Domain"/>
    <property type="match status" value="1"/>
</dbReference>
<keyword evidence="4" id="KW-0560">Oxidoreductase</keyword>
<dbReference type="SUPFAM" id="SSF51735">
    <property type="entry name" value="NAD(P)-binding Rossmann-fold domains"/>
    <property type="match status" value="1"/>
</dbReference>
<feature type="domain" description="Alcohol dehydrogenase-like N-terminal" evidence="5">
    <location>
        <begin position="40"/>
        <end position="100"/>
    </location>
</feature>
<dbReference type="Pfam" id="PF08240">
    <property type="entry name" value="ADH_N"/>
    <property type="match status" value="1"/>
</dbReference>
<dbReference type="AlphaFoldDB" id="A0A1Q9B225"/>
<dbReference type="PANTHER" id="PTHR43981">
    <property type="entry name" value="ENOYL-[ACYL-CARRIER-PROTEIN] REDUCTASE, MITOCHONDRIAL"/>
    <property type="match status" value="1"/>
</dbReference>
<dbReference type="InterPro" id="IPR013154">
    <property type="entry name" value="ADH-like_N"/>
</dbReference>
<comment type="similarity">
    <text evidence="1">Belongs to the zinc-containing alcohol dehydrogenase family. Quinone oxidoreductase subfamily.</text>
</comment>
<dbReference type="CDD" id="cd05282">
    <property type="entry name" value="ETR_like"/>
    <property type="match status" value="1"/>
</dbReference>
<keyword evidence="3" id="KW-0809">Transit peptide</keyword>
<dbReference type="InterPro" id="IPR051034">
    <property type="entry name" value="Mito_Enoyl-ACP_Reductase"/>
</dbReference>
<evidence type="ECO:0000256" key="3">
    <source>
        <dbReference type="ARBA" id="ARBA00022946"/>
    </source>
</evidence>
<reference evidence="6 7" key="1">
    <citation type="submission" date="2016-09" db="EMBL/GenBank/DDBJ databases">
        <title>Rhizobium sp. nov., a novel species isolated from the rice rhizosphere.</title>
        <authorList>
            <person name="Zhao J."/>
            <person name="Zhang X."/>
        </authorList>
    </citation>
    <scope>NUCLEOTIDE SEQUENCE [LARGE SCALE GENOMIC DNA]</scope>
    <source>
        <strain evidence="6 7">1.7048</strain>
    </source>
</reference>
<dbReference type="SUPFAM" id="SSF50129">
    <property type="entry name" value="GroES-like"/>
    <property type="match status" value="1"/>
</dbReference>
<dbReference type="OrthoDB" id="9788224at2"/>
<evidence type="ECO:0000313" key="7">
    <source>
        <dbReference type="Proteomes" id="UP000186364"/>
    </source>
</evidence>
<evidence type="ECO:0000256" key="2">
    <source>
        <dbReference type="ARBA" id="ARBA00022857"/>
    </source>
</evidence>
<evidence type="ECO:0000256" key="4">
    <source>
        <dbReference type="ARBA" id="ARBA00023002"/>
    </source>
</evidence>
<dbReference type="GO" id="GO:0006631">
    <property type="term" value="P:fatty acid metabolic process"/>
    <property type="evidence" value="ECO:0007669"/>
    <property type="project" value="TreeGrafter"/>
</dbReference>
<organism evidence="6 7">
    <name type="scientific">Xaviernesmea oryzae</name>
    <dbReference type="NCBI Taxonomy" id="464029"/>
    <lineage>
        <taxon>Bacteria</taxon>
        <taxon>Pseudomonadati</taxon>
        <taxon>Pseudomonadota</taxon>
        <taxon>Alphaproteobacteria</taxon>
        <taxon>Hyphomicrobiales</taxon>
        <taxon>Rhizobiaceae</taxon>
        <taxon>Rhizobium/Agrobacterium group</taxon>
        <taxon>Xaviernesmea</taxon>
    </lineage>
</organism>
<dbReference type="Gene3D" id="3.90.180.10">
    <property type="entry name" value="Medium-chain alcohol dehydrogenases, catalytic domain"/>
    <property type="match status" value="1"/>
</dbReference>
<name>A0A1Q9B225_9HYPH</name>
<dbReference type="InterPro" id="IPR011032">
    <property type="entry name" value="GroES-like_sf"/>
</dbReference>
<dbReference type="PANTHER" id="PTHR43981:SF2">
    <property type="entry name" value="ENOYL-[ACYL-CARRIER-PROTEIN] REDUCTASE, MITOCHONDRIAL"/>
    <property type="match status" value="1"/>
</dbReference>
<dbReference type="Proteomes" id="UP000186364">
    <property type="component" value="Unassembled WGS sequence"/>
</dbReference>
<evidence type="ECO:0000256" key="1">
    <source>
        <dbReference type="ARBA" id="ARBA00010371"/>
    </source>
</evidence>
<evidence type="ECO:0000259" key="5">
    <source>
        <dbReference type="Pfam" id="PF08240"/>
    </source>
</evidence>
<dbReference type="GO" id="GO:0016491">
    <property type="term" value="F:oxidoreductase activity"/>
    <property type="evidence" value="ECO:0007669"/>
    <property type="project" value="UniProtKB-KW"/>
</dbReference>
<keyword evidence="7" id="KW-1185">Reference proteome</keyword>
<gene>
    <name evidence="6" type="ORF">BJF93_00980</name>
</gene>
<sequence>MEEVDATRGGQRRRSLIFRRFGPPEQVLNLEEEDLPPLAPDSLRVRMIAAPINPSDLIPITGAYAYRVRPPRAAGYEGVGQVVETGRERRAWLGRRVLPLRGDGTWQTVLDCAASRAVPVPDSLPFDQAARAYINPLTASALLKNTHVSGLRVMLTAAGSEMTMLLAHQARAAGTAALTGIYRSHGRKACLETWGMHPIHLDDVDEIARAAVSTDLVFDAVGGRLADLILTHLPARARFVSYGLLSGHPIKRQDLPVRPARFHLRDHIATLSDQDWLRGFAPIWPMLRDSPLGPVTTFPMQRWREALDYAATPGRATKPLLTFNDDG</sequence>
<comment type="caution">
    <text evidence="6">The sequence shown here is derived from an EMBL/GenBank/DDBJ whole genome shotgun (WGS) entry which is preliminary data.</text>
</comment>
<keyword evidence="2" id="KW-0521">NADP</keyword>
<proteinExistence type="inferred from homology"/>
<evidence type="ECO:0000313" key="6">
    <source>
        <dbReference type="EMBL" id="OLP62058.1"/>
    </source>
</evidence>
<protein>
    <recommendedName>
        <fullName evidence="5">Alcohol dehydrogenase-like N-terminal domain-containing protein</fullName>
    </recommendedName>
</protein>
<accession>A0A1Q9B225</accession>
<dbReference type="EMBL" id="MKIP01000028">
    <property type="protein sequence ID" value="OLP62058.1"/>
    <property type="molecule type" value="Genomic_DNA"/>
</dbReference>
<dbReference type="InterPro" id="IPR036291">
    <property type="entry name" value="NAD(P)-bd_dom_sf"/>
</dbReference>